<evidence type="ECO:0000259" key="1">
    <source>
        <dbReference type="PROSITE" id="PS51332"/>
    </source>
</evidence>
<name>A0ABQ3M4J6_9SPHN</name>
<keyword evidence="3" id="KW-1185">Reference proteome</keyword>
<evidence type="ECO:0000313" key="2">
    <source>
        <dbReference type="EMBL" id="GHH26620.1"/>
    </source>
</evidence>
<comment type="caution">
    <text evidence="2">The sequence shown here is derived from an EMBL/GenBank/DDBJ whole genome shotgun (WGS) entry which is preliminary data.</text>
</comment>
<dbReference type="Proteomes" id="UP000652430">
    <property type="component" value="Unassembled WGS sequence"/>
</dbReference>
<accession>A0ABQ3M4J6</accession>
<organism evidence="2 3">
    <name type="scientific">Sphingomonas glacialis</name>
    <dbReference type="NCBI Taxonomy" id="658225"/>
    <lineage>
        <taxon>Bacteria</taxon>
        <taxon>Pseudomonadati</taxon>
        <taxon>Pseudomonadota</taxon>
        <taxon>Alphaproteobacteria</taxon>
        <taxon>Sphingomonadales</taxon>
        <taxon>Sphingomonadaceae</taxon>
        <taxon>Sphingomonas</taxon>
    </lineage>
</organism>
<dbReference type="SUPFAM" id="SSF52242">
    <property type="entry name" value="Cobalamin (vitamin B12)-binding domain"/>
    <property type="match status" value="1"/>
</dbReference>
<sequence length="316" mass="34412">MLIYLTDLSIEDKQWEDDMSLMANAVALPLIDRQVLRNLETHFIAPEIYTRDDVAARQAKLARIISNDIIPRLLKLHNDVIPDAPPVASLIEALAPSSADITGLADIVLGSDLEAAAAYVMVLRNRGLPMETLFVELLEPTARRLGEMWDKDECDFIDVTLGVARLQKLLAIFNDTHAMPALDQHRRVLMAMTPGNQHSFGVAMVERFLLAAGWDVRAELTGTADEIAAVARNSWFAVAGLTIGSERQIDSLKETIAQLRQQSRNRSIGIMVGGPIFTANPALSYEVGADATAPNAPAAVLVAQKLFDLAAAKSHA</sequence>
<feature type="domain" description="B12-binding" evidence="1">
    <location>
        <begin position="185"/>
        <end position="316"/>
    </location>
</feature>
<protein>
    <recommendedName>
        <fullName evidence="1">B12-binding domain-containing protein</fullName>
    </recommendedName>
</protein>
<proteinExistence type="predicted"/>
<evidence type="ECO:0000313" key="3">
    <source>
        <dbReference type="Proteomes" id="UP000652430"/>
    </source>
</evidence>
<dbReference type="CDD" id="cd02065">
    <property type="entry name" value="B12-binding_like"/>
    <property type="match status" value="1"/>
</dbReference>
<dbReference type="InterPro" id="IPR006158">
    <property type="entry name" value="Cobalamin-bd"/>
</dbReference>
<dbReference type="InterPro" id="IPR036724">
    <property type="entry name" value="Cobalamin-bd_sf"/>
</dbReference>
<dbReference type="PROSITE" id="PS51332">
    <property type="entry name" value="B12_BINDING"/>
    <property type="match status" value="1"/>
</dbReference>
<dbReference type="Gene3D" id="3.40.50.280">
    <property type="entry name" value="Cobalamin-binding domain"/>
    <property type="match status" value="1"/>
</dbReference>
<dbReference type="EMBL" id="BNAQ01000016">
    <property type="protein sequence ID" value="GHH26620.1"/>
    <property type="molecule type" value="Genomic_DNA"/>
</dbReference>
<reference evidence="3" key="1">
    <citation type="journal article" date="2019" name="Int. J. Syst. Evol. Microbiol.">
        <title>The Global Catalogue of Microorganisms (GCM) 10K type strain sequencing project: providing services to taxonomists for standard genome sequencing and annotation.</title>
        <authorList>
            <consortium name="The Broad Institute Genomics Platform"/>
            <consortium name="The Broad Institute Genome Sequencing Center for Infectious Disease"/>
            <person name="Wu L."/>
            <person name="Ma J."/>
        </authorList>
    </citation>
    <scope>NUCLEOTIDE SEQUENCE [LARGE SCALE GENOMIC DNA]</scope>
    <source>
        <strain evidence="3">CGMCC 1.8957</strain>
    </source>
</reference>
<gene>
    <name evidence="2" type="ORF">GCM10008023_41480</name>
</gene>
<dbReference type="Pfam" id="PF02310">
    <property type="entry name" value="B12-binding"/>
    <property type="match status" value="1"/>
</dbReference>